<dbReference type="InterPro" id="IPR043129">
    <property type="entry name" value="ATPase_NBD"/>
</dbReference>
<organism evidence="4 5">
    <name type="scientific">Robinsoniella peoriensis</name>
    <dbReference type="NCBI Taxonomy" id="180332"/>
    <lineage>
        <taxon>Bacteria</taxon>
        <taxon>Bacillati</taxon>
        <taxon>Bacillota</taxon>
        <taxon>Clostridia</taxon>
        <taxon>Lachnospirales</taxon>
        <taxon>Lachnospiraceae</taxon>
        <taxon>Robinsoniella</taxon>
    </lineage>
</organism>
<dbReference type="AlphaFoldDB" id="A0A4U8QEZ9"/>
<dbReference type="Pfam" id="PF00480">
    <property type="entry name" value="ROK"/>
    <property type="match status" value="1"/>
</dbReference>
<keyword evidence="5" id="KW-1185">Reference proteome</keyword>
<keyword evidence="3" id="KW-0119">Carbohydrate metabolism</keyword>
<dbReference type="InterPro" id="IPR036388">
    <property type="entry name" value="WH-like_DNA-bd_sf"/>
</dbReference>
<keyword evidence="3" id="KW-0859">Xylose metabolism</keyword>
<dbReference type="SUPFAM" id="SSF53067">
    <property type="entry name" value="Actin-like ATPase domain"/>
    <property type="match status" value="2"/>
</dbReference>
<dbReference type="Proteomes" id="UP000306509">
    <property type="component" value="Unassembled WGS sequence"/>
</dbReference>
<evidence type="ECO:0000313" key="5">
    <source>
        <dbReference type="Proteomes" id="UP000306509"/>
    </source>
</evidence>
<dbReference type="GO" id="GO:0042732">
    <property type="term" value="P:D-xylose metabolic process"/>
    <property type="evidence" value="ECO:0007669"/>
    <property type="project" value="UniProtKB-KW"/>
</dbReference>
<evidence type="ECO:0000256" key="1">
    <source>
        <dbReference type="ARBA" id="ARBA00002486"/>
    </source>
</evidence>
<dbReference type="Gene3D" id="1.10.10.10">
    <property type="entry name" value="Winged helix-like DNA-binding domain superfamily/Winged helix DNA-binding domain"/>
    <property type="match status" value="1"/>
</dbReference>
<dbReference type="OrthoDB" id="9796533at2"/>
<dbReference type="PANTHER" id="PTHR18964">
    <property type="entry name" value="ROK (REPRESSOR, ORF, KINASE) FAMILY"/>
    <property type="match status" value="1"/>
</dbReference>
<name>A0A4U8QEZ9_9FIRM</name>
<dbReference type="RefSeq" id="WP_044296600.1">
    <property type="nucleotide sequence ID" value="NZ_CABMJZ010000074.1"/>
</dbReference>
<sequence>MDTIGSNAQDLKASNRMLVLKIIATHYGLSRTQLASITGLSKMSISNIVSELISSDYISEFENQKEATSSGRKPLSLKLSEHSPCICGMLIERDFLQIALGDLSGTLILPPVNVPLDSNVLSSDEVIQYLYQAFVTLKDSTSRNIIAIGISSIGPLDSKNGLILRPPFFHNIEIMPIISEMTKLTEIPTYLMNESNAGALAEKLYGDASSVANFLYLHITNGIGAGVVLDNKLYDGEFGQNGGLGHTSINFAGPRCECGNAGCLELYANIKQLRYRIQELKYLYPGSPLTPLSAPSWIQILDAANTKDTLAILALDQFSTYIAQAITNTLNILDLSTIIIDYPFNVPGSIMEDLLAQKLAILRPQPFYHSIKVQKSTFIGKASLIGSISIVADKIFHFELPLCFS</sequence>
<comment type="function">
    <text evidence="1">Transcriptional repressor of xylose-utilizing enzymes.</text>
</comment>
<evidence type="ECO:0000313" key="4">
    <source>
        <dbReference type="EMBL" id="TLD02984.1"/>
    </source>
</evidence>
<dbReference type="PANTHER" id="PTHR18964:SF149">
    <property type="entry name" value="BIFUNCTIONAL UDP-N-ACETYLGLUCOSAMINE 2-EPIMERASE_N-ACETYLMANNOSAMINE KINASE"/>
    <property type="match status" value="1"/>
</dbReference>
<proteinExistence type="inferred from homology"/>
<protein>
    <submittedName>
        <fullName evidence="4">Making large colonies protein</fullName>
    </submittedName>
</protein>
<evidence type="ECO:0000256" key="3">
    <source>
        <dbReference type="ARBA" id="ARBA00022629"/>
    </source>
</evidence>
<dbReference type="EMBL" id="QGQD01000001">
    <property type="protein sequence ID" value="TLD02984.1"/>
    <property type="molecule type" value="Genomic_DNA"/>
</dbReference>
<dbReference type="InterPro" id="IPR000600">
    <property type="entry name" value="ROK"/>
</dbReference>
<dbReference type="SUPFAM" id="SSF46785">
    <property type="entry name" value="Winged helix' DNA-binding domain"/>
    <property type="match status" value="1"/>
</dbReference>
<accession>A0A4U8QEZ9</accession>
<comment type="similarity">
    <text evidence="2">Belongs to the ROK (NagC/XylR) family.</text>
</comment>
<reference evidence="4 5" key="1">
    <citation type="journal article" date="2019" name="Anaerobe">
        <title>Detection of Robinsoniella peoriensis in multiple bone samples of a trauma patient.</title>
        <authorList>
            <person name="Schrottner P."/>
            <person name="Hartwich K."/>
            <person name="Bunk B."/>
            <person name="Schober I."/>
            <person name="Helbig S."/>
            <person name="Rudolph W.W."/>
            <person name="Gunzer F."/>
        </authorList>
    </citation>
    <scope>NUCLEOTIDE SEQUENCE [LARGE SCALE GENOMIC DNA]</scope>
    <source>
        <strain evidence="4 5">DSM 106044</strain>
    </source>
</reference>
<dbReference type="Gene3D" id="3.30.420.40">
    <property type="match status" value="2"/>
</dbReference>
<comment type="caution">
    <text evidence="4">The sequence shown here is derived from an EMBL/GenBank/DDBJ whole genome shotgun (WGS) entry which is preliminary data.</text>
</comment>
<evidence type="ECO:0000256" key="2">
    <source>
        <dbReference type="ARBA" id="ARBA00006479"/>
    </source>
</evidence>
<gene>
    <name evidence="4" type="primary">mlc_1</name>
    <name evidence="4" type="ORF">DSM106044_00007</name>
</gene>
<dbReference type="STRING" id="180332.GCA_000797495_02536"/>
<dbReference type="InterPro" id="IPR036390">
    <property type="entry name" value="WH_DNA-bd_sf"/>
</dbReference>